<dbReference type="Gene3D" id="3.40.50.720">
    <property type="entry name" value="NAD(P)-binding Rossmann-like Domain"/>
    <property type="match status" value="1"/>
</dbReference>
<dbReference type="Proteomes" id="UP000823388">
    <property type="component" value="Chromosome 5K"/>
</dbReference>
<feature type="domain" description="NAD-dependent epimerase/dehydratase" evidence="2">
    <location>
        <begin position="5"/>
        <end position="247"/>
    </location>
</feature>
<dbReference type="PANTHER" id="PTHR10366:SF503">
    <property type="entry name" value="TETRAKETIDE ALPHA-PYRONE REDUCTASE 2"/>
    <property type="match status" value="1"/>
</dbReference>
<sequence>MPEYCVTGGAGFIASHLIRALLAAGHTVRATVRDPEDEGKVGFLWQLEGAAERLTLLRADLLVEGSFDAAVSGVDGVFHTASPVVVVSGGGGGKDDDVVQRELVDPIVKGAANVLRSCARAPGRARRRVVLTSSCSCVRYCHAATLNESHWSDADYCKSYNLWYAYAKTVAEKEAWRLAKEHGIDLVVVNPSFVIGPALGPRPTSTILIVLALLKGELGKYPNTTIGFVHVDDVVLCHVLAMEDARASGRLICSCDVAHWSEILGSLRERYPQYPIPTECSARKGDDRPHRMDTGKVRALGFPPFLSLQQMFDDCIKSFQDKGLLP</sequence>
<keyword evidence="4" id="KW-1185">Reference proteome</keyword>
<evidence type="ECO:0000259" key="2">
    <source>
        <dbReference type="Pfam" id="PF01370"/>
    </source>
</evidence>
<dbReference type="InterPro" id="IPR036291">
    <property type="entry name" value="NAD(P)-bd_dom_sf"/>
</dbReference>
<evidence type="ECO:0000256" key="1">
    <source>
        <dbReference type="ARBA" id="ARBA00023002"/>
    </source>
</evidence>
<name>A0A8T0SH55_PANVG</name>
<organism evidence="3 4">
    <name type="scientific">Panicum virgatum</name>
    <name type="common">Blackwell switchgrass</name>
    <dbReference type="NCBI Taxonomy" id="38727"/>
    <lineage>
        <taxon>Eukaryota</taxon>
        <taxon>Viridiplantae</taxon>
        <taxon>Streptophyta</taxon>
        <taxon>Embryophyta</taxon>
        <taxon>Tracheophyta</taxon>
        <taxon>Spermatophyta</taxon>
        <taxon>Magnoliopsida</taxon>
        <taxon>Liliopsida</taxon>
        <taxon>Poales</taxon>
        <taxon>Poaceae</taxon>
        <taxon>PACMAD clade</taxon>
        <taxon>Panicoideae</taxon>
        <taxon>Panicodae</taxon>
        <taxon>Paniceae</taxon>
        <taxon>Panicinae</taxon>
        <taxon>Panicum</taxon>
        <taxon>Panicum sect. Hiantes</taxon>
    </lineage>
</organism>
<evidence type="ECO:0000313" key="4">
    <source>
        <dbReference type="Proteomes" id="UP000823388"/>
    </source>
</evidence>
<dbReference type="SUPFAM" id="SSF51735">
    <property type="entry name" value="NAD(P)-binding Rossmann-fold domains"/>
    <property type="match status" value="1"/>
</dbReference>
<dbReference type="CDD" id="cd08958">
    <property type="entry name" value="FR_SDR_e"/>
    <property type="match status" value="1"/>
</dbReference>
<dbReference type="InterPro" id="IPR001509">
    <property type="entry name" value="Epimerase_deHydtase"/>
</dbReference>
<dbReference type="FunFam" id="3.40.50.720:FF:000085">
    <property type="entry name" value="Dihydroflavonol reductase"/>
    <property type="match status" value="1"/>
</dbReference>
<protein>
    <recommendedName>
        <fullName evidence="2">NAD-dependent epimerase/dehydratase domain-containing protein</fullName>
    </recommendedName>
</protein>
<accession>A0A8T0SH55</accession>
<comment type="caution">
    <text evidence="3">The sequence shown here is derived from an EMBL/GenBank/DDBJ whole genome shotgun (WGS) entry which is preliminary data.</text>
</comment>
<dbReference type="OrthoDB" id="2735536at2759"/>
<dbReference type="InterPro" id="IPR050425">
    <property type="entry name" value="NAD(P)_dehydrat-like"/>
</dbReference>
<dbReference type="GO" id="GO:0016616">
    <property type="term" value="F:oxidoreductase activity, acting on the CH-OH group of donors, NAD or NADP as acceptor"/>
    <property type="evidence" value="ECO:0007669"/>
    <property type="project" value="TreeGrafter"/>
</dbReference>
<dbReference type="PANTHER" id="PTHR10366">
    <property type="entry name" value="NAD DEPENDENT EPIMERASE/DEHYDRATASE"/>
    <property type="match status" value="1"/>
</dbReference>
<dbReference type="Pfam" id="PF01370">
    <property type="entry name" value="Epimerase"/>
    <property type="match status" value="1"/>
</dbReference>
<proteinExistence type="predicted"/>
<dbReference type="EMBL" id="CM029045">
    <property type="protein sequence ID" value="KAG2595936.1"/>
    <property type="molecule type" value="Genomic_DNA"/>
</dbReference>
<keyword evidence="1" id="KW-0560">Oxidoreductase</keyword>
<evidence type="ECO:0000313" key="3">
    <source>
        <dbReference type="EMBL" id="KAG2595936.1"/>
    </source>
</evidence>
<reference evidence="3" key="1">
    <citation type="submission" date="2020-05" db="EMBL/GenBank/DDBJ databases">
        <title>WGS assembly of Panicum virgatum.</title>
        <authorList>
            <person name="Lovell J.T."/>
            <person name="Jenkins J."/>
            <person name="Shu S."/>
            <person name="Juenger T.E."/>
            <person name="Schmutz J."/>
        </authorList>
    </citation>
    <scope>NUCLEOTIDE SEQUENCE</scope>
    <source>
        <strain evidence="3">AP13</strain>
    </source>
</reference>
<gene>
    <name evidence="3" type="ORF">PVAP13_5KG118700</name>
</gene>
<dbReference type="AlphaFoldDB" id="A0A8T0SH55"/>